<feature type="chain" id="PRO_5012978918" description="Lipoprotein" evidence="1">
    <location>
        <begin position="24"/>
        <end position="172"/>
    </location>
</feature>
<dbReference type="Proteomes" id="UP000190774">
    <property type="component" value="Unassembled WGS sequence"/>
</dbReference>
<dbReference type="PROSITE" id="PS51257">
    <property type="entry name" value="PROKAR_LIPOPROTEIN"/>
    <property type="match status" value="1"/>
</dbReference>
<name>A0A1T4Y8N9_9BACT</name>
<evidence type="ECO:0000313" key="2">
    <source>
        <dbReference type="EMBL" id="SKA98106.1"/>
    </source>
</evidence>
<keyword evidence="1" id="KW-0732">Signal</keyword>
<reference evidence="3" key="1">
    <citation type="submission" date="2017-02" db="EMBL/GenBank/DDBJ databases">
        <authorList>
            <person name="Varghese N."/>
            <person name="Submissions S."/>
        </authorList>
    </citation>
    <scope>NUCLEOTIDE SEQUENCE [LARGE SCALE GENOMIC DNA]</scope>
    <source>
        <strain evidence="3">ATCC 700200</strain>
    </source>
</reference>
<dbReference type="RefSeq" id="WP_078813870.1">
    <property type="nucleotide sequence ID" value="NZ_FUYE01000008.1"/>
</dbReference>
<protein>
    <recommendedName>
        <fullName evidence="4">Lipoprotein</fullName>
    </recommendedName>
</protein>
<sequence length="172" mass="18826">MKTALKLFAFAFLTAALSSCLFREPVFTEGFIKPDSSVAGVYFTDDETGDERGREFAVLAPMGSDSFALHYPVGTKGGSYFEVKALQFAGKDIWQIRLAATFEDGLPQQDIPTYTLVLVEKSGEGKLSIRPLKSEGDHTASAATTLQALSTAKPDWDKLFGEAKTFVRLKDR</sequence>
<organism evidence="2 3">
    <name type="scientific">Prosthecobacter debontii</name>
    <dbReference type="NCBI Taxonomy" id="48467"/>
    <lineage>
        <taxon>Bacteria</taxon>
        <taxon>Pseudomonadati</taxon>
        <taxon>Verrucomicrobiota</taxon>
        <taxon>Verrucomicrobiia</taxon>
        <taxon>Verrucomicrobiales</taxon>
        <taxon>Verrucomicrobiaceae</taxon>
        <taxon>Prosthecobacter</taxon>
    </lineage>
</organism>
<gene>
    <name evidence="2" type="ORF">SAMN02745166_02680</name>
</gene>
<dbReference type="OrthoDB" id="9836885at2"/>
<keyword evidence="3" id="KW-1185">Reference proteome</keyword>
<evidence type="ECO:0008006" key="4">
    <source>
        <dbReference type="Google" id="ProtNLM"/>
    </source>
</evidence>
<dbReference type="STRING" id="48467.SAMN02745166_02680"/>
<evidence type="ECO:0000256" key="1">
    <source>
        <dbReference type="SAM" id="SignalP"/>
    </source>
</evidence>
<accession>A0A1T4Y8N9</accession>
<dbReference type="AlphaFoldDB" id="A0A1T4Y8N9"/>
<evidence type="ECO:0000313" key="3">
    <source>
        <dbReference type="Proteomes" id="UP000190774"/>
    </source>
</evidence>
<feature type="signal peptide" evidence="1">
    <location>
        <begin position="1"/>
        <end position="23"/>
    </location>
</feature>
<proteinExistence type="predicted"/>
<dbReference type="EMBL" id="FUYE01000008">
    <property type="protein sequence ID" value="SKA98106.1"/>
    <property type="molecule type" value="Genomic_DNA"/>
</dbReference>